<organism evidence="2 3">
    <name type="scientific">Caballeronia sordidicola</name>
    <name type="common">Burkholderia sordidicola</name>
    <dbReference type="NCBI Taxonomy" id="196367"/>
    <lineage>
        <taxon>Bacteria</taxon>
        <taxon>Pseudomonadati</taxon>
        <taxon>Pseudomonadota</taxon>
        <taxon>Betaproteobacteria</taxon>
        <taxon>Burkholderiales</taxon>
        <taxon>Burkholderiaceae</taxon>
        <taxon>Caballeronia</taxon>
    </lineage>
</organism>
<gene>
    <name evidence="2" type="ORF">AWB64_00651</name>
</gene>
<reference evidence="2 3" key="1">
    <citation type="submission" date="2016-01" db="EMBL/GenBank/DDBJ databases">
        <authorList>
            <person name="Oliw E.H."/>
        </authorList>
    </citation>
    <scope>NUCLEOTIDE SEQUENCE [LARGE SCALE GENOMIC DNA]</scope>
    <source>
        <strain evidence="2">LMG 22029</strain>
    </source>
</reference>
<dbReference type="RefSeq" id="WP_244163912.1">
    <property type="nucleotide sequence ID" value="NZ_FCOC02000001.1"/>
</dbReference>
<dbReference type="Proteomes" id="UP000054893">
    <property type="component" value="Unassembled WGS sequence"/>
</dbReference>
<dbReference type="EMBL" id="FCOC02000001">
    <property type="protein sequence ID" value="SAL13579.1"/>
    <property type="molecule type" value="Genomic_DNA"/>
</dbReference>
<evidence type="ECO:0000256" key="1">
    <source>
        <dbReference type="SAM" id="MobiDB-lite"/>
    </source>
</evidence>
<protein>
    <submittedName>
        <fullName evidence="2">Uncharacterized protein</fullName>
    </submittedName>
</protein>
<dbReference type="AlphaFoldDB" id="A0A158F2G8"/>
<evidence type="ECO:0000313" key="2">
    <source>
        <dbReference type="EMBL" id="SAL13579.1"/>
    </source>
</evidence>
<proteinExistence type="predicted"/>
<name>A0A158F2G8_CABSO</name>
<sequence>MTTELKSMFSWIRTFVVPLPAEGRAEMDKSPLADFDPRGFHPVWHGDHWQNLLSSPMDARHYVMEDWTIASPPVFDNADTADKQEQAEGDMEPAY</sequence>
<evidence type="ECO:0000313" key="3">
    <source>
        <dbReference type="Proteomes" id="UP000054893"/>
    </source>
</evidence>
<accession>A0A158F2G8</accession>
<feature type="region of interest" description="Disordered" evidence="1">
    <location>
        <begin position="73"/>
        <end position="95"/>
    </location>
</feature>